<feature type="active site" evidence="3">
    <location>
        <position position="181"/>
    </location>
</feature>
<dbReference type="PANTHER" id="PTHR43580:SF8">
    <property type="entry name" value="6-PHOSPHOGLUCONATE DEHYDROGENASE NADP-BINDING DOMAIN-CONTAINING PROTEIN-RELATED"/>
    <property type="match status" value="1"/>
</dbReference>
<evidence type="ECO:0000256" key="3">
    <source>
        <dbReference type="PIRSR" id="PIRSR000103-1"/>
    </source>
</evidence>
<dbReference type="GO" id="GO:0050661">
    <property type="term" value="F:NADP binding"/>
    <property type="evidence" value="ECO:0007669"/>
    <property type="project" value="InterPro"/>
</dbReference>
<evidence type="ECO:0000259" key="5">
    <source>
        <dbReference type="Pfam" id="PF03446"/>
    </source>
</evidence>
<dbReference type="InterPro" id="IPR013328">
    <property type="entry name" value="6PGD_dom2"/>
</dbReference>
<dbReference type="InterPro" id="IPR036291">
    <property type="entry name" value="NAD(P)-bd_dom_sf"/>
</dbReference>
<evidence type="ECO:0000313" key="7">
    <source>
        <dbReference type="Proteomes" id="UP000269721"/>
    </source>
</evidence>
<keyword evidence="2" id="KW-0560">Oxidoreductase</keyword>
<dbReference type="GO" id="GO:0016491">
    <property type="term" value="F:oxidoreductase activity"/>
    <property type="evidence" value="ECO:0007669"/>
    <property type="project" value="UniProtKB-KW"/>
</dbReference>
<dbReference type="InterPro" id="IPR002204">
    <property type="entry name" value="3-OH-isobutyrate_DH-rel_CS"/>
</dbReference>
<dbReference type="SUPFAM" id="SSF51735">
    <property type="entry name" value="NAD(P)-binding Rossmann-fold domains"/>
    <property type="match status" value="1"/>
</dbReference>
<dbReference type="Gene3D" id="3.40.50.720">
    <property type="entry name" value="NAD(P)-binding Rossmann-like Domain"/>
    <property type="match status" value="1"/>
</dbReference>
<dbReference type="PIRSF" id="PIRSF000103">
    <property type="entry name" value="HIBADH"/>
    <property type="match status" value="1"/>
</dbReference>
<dbReference type="InterPro" id="IPR015815">
    <property type="entry name" value="HIBADH-related"/>
</dbReference>
<dbReference type="InterPro" id="IPR006115">
    <property type="entry name" value="6PGDH_NADP-bd"/>
</dbReference>
<evidence type="ECO:0000256" key="4">
    <source>
        <dbReference type="SAM" id="MobiDB-lite"/>
    </source>
</evidence>
<evidence type="ECO:0000313" key="6">
    <source>
        <dbReference type="EMBL" id="RKO91460.1"/>
    </source>
</evidence>
<protein>
    <recommendedName>
        <fullName evidence="5">6-phosphogluconate dehydrogenase NADP-binding domain-containing protein</fullName>
    </recommendedName>
</protein>
<dbReference type="Pfam" id="PF03446">
    <property type="entry name" value="NAD_binding_2"/>
    <property type="match status" value="1"/>
</dbReference>
<name>A0A4P9WJZ0_9FUNG</name>
<accession>A0A4P9WJZ0</accession>
<dbReference type="InterPro" id="IPR008927">
    <property type="entry name" value="6-PGluconate_DH-like_C_sf"/>
</dbReference>
<sequence>MTQTGFIGLGSMGAGMAANLSKSITAADGLPLKVWNRTMEKCQPIVELGAVAEPGGPAALAKTCDIIFAMPFNDAAVRQVLSGITAAPAKQNLIFVSCPTVSPQTTRDLAATCRNAEIRFVACNVFGRPDIAALGKLGTFSNGKNARSFWPSLIQYALRSVTTPRTVAVLAGAPEVKQAVKPYVQGFTRAIMDLVGNFLIVASIELLAEAQTLAEKSGLTRSNVTDFVDNVMPTHILQQYSAIMASREFEITPEKTEFAVSGGLKDAALFQSLANSTNTPLPVCDILTENLSRQKELGGGNQEWSSLAESVREKAHL</sequence>
<comment type="similarity">
    <text evidence="1">Belongs to the HIBADH-related family. NP60 subfamily.</text>
</comment>
<proteinExistence type="inferred from homology"/>
<keyword evidence="7" id="KW-1185">Reference proteome</keyword>
<dbReference type="OrthoDB" id="435038at2759"/>
<evidence type="ECO:0000256" key="1">
    <source>
        <dbReference type="ARBA" id="ARBA00007598"/>
    </source>
</evidence>
<dbReference type="SUPFAM" id="SSF48179">
    <property type="entry name" value="6-phosphogluconate dehydrogenase C-terminal domain-like"/>
    <property type="match status" value="1"/>
</dbReference>
<reference evidence="7" key="1">
    <citation type="journal article" date="2018" name="Nat. Microbiol.">
        <title>Leveraging single-cell genomics to expand the fungal tree of life.</title>
        <authorList>
            <person name="Ahrendt S.R."/>
            <person name="Quandt C.A."/>
            <person name="Ciobanu D."/>
            <person name="Clum A."/>
            <person name="Salamov A."/>
            <person name="Andreopoulos B."/>
            <person name="Cheng J.F."/>
            <person name="Woyke T."/>
            <person name="Pelin A."/>
            <person name="Henrissat B."/>
            <person name="Reynolds N.K."/>
            <person name="Benny G.L."/>
            <person name="Smith M.E."/>
            <person name="James T.Y."/>
            <person name="Grigoriev I.V."/>
        </authorList>
    </citation>
    <scope>NUCLEOTIDE SEQUENCE [LARGE SCALE GENOMIC DNA]</scope>
</reference>
<feature type="domain" description="6-phosphogluconate dehydrogenase NADP-binding" evidence="5">
    <location>
        <begin position="4"/>
        <end position="145"/>
    </location>
</feature>
<dbReference type="EMBL" id="KZ995057">
    <property type="protein sequence ID" value="RKO91460.1"/>
    <property type="molecule type" value="Genomic_DNA"/>
</dbReference>
<dbReference type="PROSITE" id="PS00895">
    <property type="entry name" value="3_HYDROXYISOBUT_DH"/>
    <property type="match status" value="1"/>
</dbReference>
<gene>
    <name evidence="6" type="ORF">BDK51DRAFT_45653</name>
</gene>
<evidence type="ECO:0000256" key="2">
    <source>
        <dbReference type="ARBA" id="ARBA00023002"/>
    </source>
</evidence>
<dbReference type="AlphaFoldDB" id="A0A4P9WJZ0"/>
<dbReference type="Proteomes" id="UP000269721">
    <property type="component" value="Unassembled WGS sequence"/>
</dbReference>
<dbReference type="InterPro" id="IPR051265">
    <property type="entry name" value="HIBADH-related_NP60_sf"/>
</dbReference>
<feature type="region of interest" description="Disordered" evidence="4">
    <location>
        <begin position="297"/>
        <end position="317"/>
    </location>
</feature>
<dbReference type="Gene3D" id="1.10.1040.10">
    <property type="entry name" value="N-(1-d-carboxylethyl)-l-norvaline Dehydrogenase, domain 2"/>
    <property type="match status" value="1"/>
</dbReference>
<organism evidence="6 7">
    <name type="scientific">Blyttiomyces helicus</name>
    <dbReference type="NCBI Taxonomy" id="388810"/>
    <lineage>
        <taxon>Eukaryota</taxon>
        <taxon>Fungi</taxon>
        <taxon>Fungi incertae sedis</taxon>
        <taxon>Chytridiomycota</taxon>
        <taxon>Chytridiomycota incertae sedis</taxon>
        <taxon>Chytridiomycetes</taxon>
        <taxon>Chytridiomycetes incertae sedis</taxon>
        <taxon>Blyttiomyces</taxon>
    </lineage>
</organism>
<dbReference type="PANTHER" id="PTHR43580">
    <property type="entry name" value="OXIDOREDUCTASE GLYR1-RELATED"/>
    <property type="match status" value="1"/>
</dbReference>